<keyword evidence="1" id="KW-0648">Protein biosynthesis</keyword>
<dbReference type="GO" id="GO:0003677">
    <property type="term" value="F:DNA binding"/>
    <property type="evidence" value="ECO:0007669"/>
    <property type="project" value="InterPro"/>
</dbReference>
<sequence length="159" mass="17058">MQIPDTMALVAAILAQLEHTLADTQRAADEAHHAATHEESVAETQYDTLGLEASYLAEGQSRRVAELQDAIARFHQLPQKSFGDDSPVTLGAQILLQEDNGNLRHLFLGPAAGGVEVMIGGQQITVISPASPLGAELVQKYLGDEVHIGQHTCEIIKIC</sequence>
<dbReference type="SUPFAM" id="SSF54534">
    <property type="entry name" value="FKBP-like"/>
    <property type="match status" value="1"/>
</dbReference>
<dbReference type="EMBL" id="JADEYS010000002">
    <property type="protein sequence ID" value="MBE9396247.1"/>
    <property type="molecule type" value="Genomic_DNA"/>
</dbReference>
<proteinExistence type="predicted"/>
<dbReference type="Proteomes" id="UP000640333">
    <property type="component" value="Unassembled WGS sequence"/>
</dbReference>
<dbReference type="GO" id="GO:0032784">
    <property type="term" value="P:regulation of DNA-templated transcription elongation"/>
    <property type="evidence" value="ECO:0007669"/>
    <property type="project" value="InterPro"/>
</dbReference>
<gene>
    <name evidence="1" type="ORF">IOQ59_03105</name>
</gene>
<name>A0A8J7FA58_9GAMM</name>
<evidence type="ECO:0000313" key="1">
    <source>
        <dbReference type="EMBL" id="MBE9396247.1"/>
    </source>
</evidence>
<dbReference type="RefSeq" id="WP_193951793.1">
    <property type="nucleotide sequence ID" value="NZ_JADEYS010000002.1"/>
</dbReference>
<reference evidence="1" key="1">
    <citation type="submission" date="2020-10" db="EMBL/GenBank/DDBJ databases">
        <title>Bacterium isolated from coastal waters sediment.</title>
        <authorList>
            <person name="Chen R.-J."/>
            <person name="Lu D.-C."/>
            <person name="Zhu K.-L."/>
            <person name="Du Z.-J."/>
        </authorList>
    </citation>
    <scope>NUCLEOTIDE SEQUENCE</scope>
    <source>
        <strain evidence="1">N1Y112</strain>
    </source>
</reference>
<accession>A0A8J7FA58</accession>
<dbReference type="PROSITE" id="PS00830">
    <property type="entry name" value="GREAB_2"/>
    <property type="match status" value="1"/>
</dbReference>
<organism evidence="1 2">
    <name type="scientific">Pontibacterium sinense</name>
    <dbReference type="NCBI Taxonomy" id="2781979"/>
    <lineage>
        <taxon>Bacteria</taxon>
        <taxon>Pseudomonadati</taxon>
        <taxon>Pseudomonadota</taxon>
        <taxon>Gammaproteobacteria</taxon>
        <taxon>Oceanospirillales</taxon>
        <taxon>Oceanospirillaceae</taxon>
        <taxon>Pontibacterium</taxon>
    </lineage>
</organism>
<evidence type="ECO:0000313" key="2">
    <source>
        <dbReference type="Proteomes" id="UP000640333"/>
    </source>
</evidence>
<dbReference type="GO" id="GO:0003746">
    <property type="term" value="F:translation elongation factor activity"/>
    <property type="evidence" value="ECO:0007669"/>
    <property type="project" value="UniProtKB-KW"/>
</dbReference>
<comment type="caution">
    <text evidence="1">The sequence shown here is derived from an EMBL/GenBank/DDBJ whole genome shotgun (WGS) entry which is preliminary data.</text>
</comment>
<keyword evidence="2" id="KW-1185">Reference proteome</keyword>
<dbReference type="InterPro" id="IPR018151">
    <property type="entry name" value="TF_GreA/GreB_CS"/>
</dbReference>
<protein>
    <submittedName>
        <fullName evidence="1">Transcription elongation factor GreAB</fullName>
    </submittedName>
</protein>
<keyword evidence="1" id="KW-0251">Elongation factor</keyword>
<dbReference type="AlphaFoldDB" id="A0A8J7FA58"/>